<dbReference type="InterPro" id="IPR046348">
    <property type="entry name" value="SIS_dom_sf"/>
</dbReference>
<dbReference type="GO" id="GO:0003677">
    <property type="term" value="F:DNA binding"/>
    <property type="evidence" value="ECO:0007669"/>
    <property type="project" value="UniProtKB-KW"/>
</dbReference>
<dbReference type="EMBL" id="LR214986">
    <property type="protein sequence ID" value="VEU64603.1"/>
    <property type="molecule type" value="Genomic_DNA"/>
</dbReference>
<evidence type="ECO:0000313" key="8">
    <source>
        <dbReference type="Proteomes" id="UP000289506"/>
    </source>
</evidence>
<dbReference type="GO" id="GO:0003700">
    <property type="term" value="F:DNA-binding transcription factor activity"/>
    <property type="evidence" value="ECO:0007669"/>
    <property type="project" value="InterPro"/>
</dbReference>
<dbReference type="AlphaFoldDB" id="A0A449AHY3"/>
<name>A0A449AHY3_9BACT</name>
<dbReference type="InterPro" id="IPR001347">
    <property type="entry name" value="SIS_dom"/>
</dbReference>
<keyword evidence="3" id="KW-0804">Transcription</keyword>
<accession>A0A449AHY3</accession>
<dbReference type="InterPro" id="IPR036388">
    <property type="entry name" value="WH-like_DNA-bd_sf"/>
</dbReference>
<protein>
    <submittedName>
        <fullName evidence="6">Als operon repressor</fullName>
    </submittedName>
    <submittedName>
        <fullName evidence="7">MurR/RpiR family transcriptional regulator</fullName>
    </submittedName>
</protein>
<keyword evidence="1" id="KW-0805">Transcription regulation</keyword>
<dbReference type="Pfam" id="PF01418">
    <property type="entry name" value="HTH_6"/>
    <property type="match status" value="1"/>
</dbReference>
<dbReference type="SUPFAM" id="SSF46689">
    <property type="entry name" value="Homeodomain-like"/>
    <property type="match status" value="1"/>
</dbReference>
<feature type="domain" description="HTH rpiR-type" evidence="4">
    <location>
        <begin position="1"/>
        <end position="75"/>
    </location>
</feature>
<dbReference type="Proteomes" id="UP001327314">
    <property type="component" value="Chromosome"/>
</dbReference>
<dbReference type="GeneID" id="74931887"/>
<dbReference type="CDD" id="cd05013">
    <property type="entry name" value="SIS_RpiR"/>
    <property type="match status" value="1"/>
</dbReference>
<proteinExistence type="predicted"/>
<feature type="domain" description="SIS" evidence="5">
    <location>
        <begin position="118"/>
        <end position="258"/>
    </location>
</feature>
<evidence type="ECO:0000313" key="7">
    <source>
        <dbReference type="EMBL" id="WQQ20213.1"/>
    </source>
</evidence>
<dbReference type="OMA" id="DSHIQMA"/>
<keyword evidence="2" id="KW-0238">DNA-binding</keyword>
<dbReference type="InterPro" id="IPR000281">
    <property type="entry name" value="HTH_RpiR"/>
</dbReference>
<dbReference type="PANTHER" id="PTHR30514:SF1">
    <property type="entry name" value="HTH-TYPE TRANSCRIPTIONAL REGULATOR HEXR-RELATED"/>
    <property type="match status" value="1"/>
</dbReference>
<organism evidence="6 8">
    <name type="scientific">Mycoplasmopsis cynos</name>
    <dbReference type="NCBI Taxonomy" id="171284"/>
    <lineage>
        <taxon>Bacteria</taxon>
        <taxon>Bacillati</taxon>
        <taxon>Mycoplasmatota</taxon>
        <taxon>Mycoplasmoidales</taxon>
        <taxon>Metamycoplasmataceae</taxon>
        <taxon>Mycoplasmopsis</taxon>
    </lineage>
</organism>
<geneLocation type="plasmid" evidence="6 8">
    <name>13</name>
</geneLocation>
<dbReference type="Pfam" id="PF01380">
    <property type="entry name" value="SIS"/>
    <property type="match status" value="1"/>
</dbReference>
<dbReference type="PROSITE" id="PS51464">
    <property type="entry name" value="SIS"/>
    <property type="match status" value="1"/>
</dbReference>
<evidence type="ECO:0000259" key="5">
    <source>
        <dbReference type="PROSITE" id="PS51464"/>
    </source>
</evidence>
<evidence type="ECO:0000256" key="3">
    <source>
        <dbReference type="ARBA" id="ARBA00023163"/>
    </source>
</evidence>
<evidence type="ECO:0000256" key="2">
    <source>
        <dbReference type="ARBA" id="ARBA00023125"/>
    </source>
</evidence>
<gene>
    <name evidence="6" type="primary">rpiR</name>
    <name evidence="6" type="ORF">NCTC10142_00357</name>
    <name evidence="7" type="ORF">RRG46_01540</name>
</gene>
<dbReference type="PROSITE" id="PS51071">
    <property type="entry name" value="HTH_RPIR"/>
    <property type="match status" value="1"/>
</dbReference>
<evidence type="ECO:0000259" key="4">
    <source>
        <dbReference type="PROSITE" id="PS51071"/>
    </source>
</evidence>
<dbReference type="EMBL" id="CP141046">
    <property type="protein sequence ID" value="WQQ20213.1"/>
    <property type="molecule type" value="Genomic_DNA"/>
</dbReference>
<keyword evidence="6" id="KW-0614">Plasmid</keyword>
<dbReference type="PANTHER" id="PTHR30514">
    <property type="entry name" value="GLUCOKINASE"/>
    <property type="match status" value="1"/>
</dbReference>
<reference evidence="7 9" key="2">
    <citation type="submission" date="2023-12" db="EMBL/GenBank/DDBJ databases">
        <title>Hybrid Genome Assemblies of Mycoplasma cynos and Mycoplasma felis isolated from Dogs and Cats with Infectious Respiratory Disease.</title>
        <authorList>
            <person name="Framst I."/>
            <person name="Cai H."/>
            <person name="Ramesh P."/>
            <person name="Maboni G."/>
        </authorList>
    </citation>
    <scope>NUCLEOTIDE SEQUENCE [LARGE SCALE GENOMIC DNA]</scope>
    <source>
        <strain evidence="7 9">30510</strain>
    </source>
</reference>
<evidence type="ECO:0000313" key="6">
    <source>
        <dbReference type="EMBL" id="VEU64603.1"/>
    </source>
</evidence>
<dbReference type="InterPro" id="IPR047640">
    <property type="entry name" value="RpiR-like"/>
</dbReference>
<dbReference type="GO" id="GO:0097367">
    <property type="term" value="F:carbohydrate derivative binding"/>
    <property type="evidence" value="ECO:0007669"/>
    <property type="project" value="InterPro"/>
</dbReference>
<dbReference type="SUPFAM" id="SSF53697">
    <property type="entry name" value="SIS domain"/>
    <property type="match status" value="1"/>
</dbReference>
<dbReference type="Gene3D" id="1.10.10.10">
    <property type="entry name" value="Winged helix-like DNA-binding domain superfamily/Winged helix DNA-binding domain"/>
    <property type="match status" value="1"/>
</dbReference>
<evidence type="ECO:0000256" key="1">
    <source>
        <dbReference type="ARBA" id="ARBA00023015"/>
    </source>
</evidence>
<dbReference type="GO" id="GO:1901135">
    <property type="term" value="P:carbohydrate derivative metabolic process"/>
    <property type="evidence" value="ECO:0007669"/>
    <property type="project" value="InterPro"/>
</dbReference>
<dbReference type="Proteomes" id="UP000289506">
    <property type="component" value="Plasmid 13"/>
</dbReference>
<sequence>MARKILSHISSLTNVETKIFNFVNNYKNKEFNLTQSELSKITLCSEASISRFAKKYGFDNYRLFAFFINNRLKEIDIFDNDLEKYLKNEKNLLDIYRSQKYAIDNAFQKENIHKMKKVSKFINNAKRVLLFGLGSSGRIIAELAANLKKIGIDAIFESDFHTMCPLLGTLEKDDVIICLTKELRNLEILFALNKAKEYQVKTVVITSNNENVLCDLIDIKFLYRRVTDVNKLVPIGSKISHLVLLDYLFEYIANSNPIYQKKLAKAYKVLNDWPLFLKNNI</sequence>
<dbReference type="InterPro" id="IPR035472">
    <property type="entry name" value="RpiR-like_SIS"/>
</dbReference>
<dbReference type="RefSeq" id="WP_015287134.1">
    <property type="nucleotide sequence ID" value="NZ_CP141038.1"/>
</dbReference>
<dbReference type="Gene3D" id="3.40.50.10490">
    <property type="entry name" value="Glucose-6-phosphate isomerase like protein, domain 1"/>
    <property type="match status" value="1"/>
</dbReference>
<evidence type="ECO:0000313" key="9">
    <source>
        <dbReference type="Proteomes" id="UP001327314"/>
    </source>
</evidence>
<reference evidence="6 8" key="1">
    <citation type="submission" date="2019-01" db="EMBL/GenBank/DDBJ databases">
        <authorList>
            <consortium name="Pathogen Informatics"/>
        </authorList>
    </citation>
    <scope>NUCLEOTIDE SEQUENCE [LARGE SCALE GENOMIC DNA]</scope>
    <source>
        <strain evidence="6 8">NCTC10142</strain>
        <plasmid evidence="8">13</plasmid>
    </source>
</reference>
<dbReference type="InterPro" id="IPR009057">
    <property type="entry name" value="Homeodomain-like_sf"/>
</dbReference>